<keyword evidence="2" id="KW-1133">Transmembrane helix</keyword>
<gene>
    <name evidence="3" type="ordered locus">PXO_03692</name>
</gene>
<proteinExistence type="predicted"/>
<reference evidence="3 4" key="1">
    <citation type="journal article" date="2008" name="BMC Genomics">
        <title>Genome sequence and rapid evolution of the rice pathogen Xanthomonas oryzae pv. oryzae PXO99A.</title>
        <authorList>
            <person name="Salzberg S.L."/>
            <person name="Sommer D.D."/>
            <person name="Schatz M.C."/>
            <person name="Phillippy A.M."/>
            <person name="Rabinowicz P.D."/>
            <person name="Tsuge S."/>
            <person name="Furutani A."/>
            <person name="Ochiai H."/>
            <person name="Delcher A.L."/>
            <person name="Kelley D."/>
            <person name="Madupu R."/>
            <person name="Puiu D."/>
            <person name="Radune D."/>
            <person name="Shumway M."/>
            <person name="Trapnell C."/>
            <person name="Aparna G."/>
            <person name="Jha G."/>
            <person name="Pandey A."/>
            <person name="Patil P.B."/>
            <person name="Ishihara H."/>
            <person name="Meyer D.F."/>
            <person name="Szurek B."/>
            <person name="Verdier V."/>
            <person name="Koebnik R."/>
            <person name="Dow J.M."/>
            <person name="Ryan R.P."/>
            <person name="Hirata H."/>
            <person name="Tsuyumu S."/>
            <person name="Won Lee S."/>
            <person name="Seo Y.S."/>
            <person name="Sriariyanum M."/>
            <person name="Ronald P.C."/>
            <person name="Sonti R.V."/>
            <person name="Van Sluys M.A."/>
            <person name="Leach J.E."/>
            <person name="White F.F."/>
            <person name="Bogdanove A.J."/>
        </authorList>
    </citation>
    <scope>NUCLEOTIDE SEQUENCE [LARGE SCALE GENOMIC DNA]</scope>
    <source>
        <strain evidence="3 4">PXO99A</strain>
    </source>
</reference>
<keyword evidence="2" id="KW-0472">Membrane</keyword>
<evidence type="ECO:0000313" key="4">
    <source>
        <dbReference type="Proteomes" id="UP000001740"/>
    </source>
</evidence>
<sequence length="206" mass="22140">MPSRVRGFQEPAVMMMPVRARWRALPRALRWPLLALITLYAGYVLLGNLLLNTPLGPAALNRSPDKFAMQSGTGLTWWPGRLVLWNVDLQGQSTRTNWKVSAQRMSGWIRLLPLLHCQLLVPELHARGVHGGMRAAVVAATQSPAATQARRAAVAPVKDAADMPAASASEGTATATRNVEKTATQPPAQHPRATTATNATPTASTS</sequence>
<evidence type="ECO:0000313" key="3">
    <source>
        <dbReference type="EMBL" id="ACD57171.1"/>
    </source>
</evidence>
<keyword evidence="2" id="KW-0812">Transmembrane</keyword>
<feature type="compositionally biased region" description="Low complexity" evidence="1">
    <location>
        <begin position="165"/>
        <end position="176"/>
    </location>
</feature>
<feature type="compositionally biased region" description="Low complexity" evidence="1">
    <location>
        <begin position="193"/>
        <end position="206"/>
    </location>
</feature>
<dbReference type="eggNOG" id="COG2911">
    <property type="taxonomic scope" value="Bacteria"/>
</dbReference>
<protein>
    <submittedName>
        <fullName evidence="3">Uncharacterized protein</fullName>
    </submittedName>
</protein>
<feature type="transmembrane region" description="Helical" evidence="2">
    <location>
        <begin position="31"/>
        <end position="51"/>
    </location>
</feature>
<organism evidence="3 4">
    <name type="scientific">Xanthomonas oryzae pv. oryzae (strain PXO99A)</name>
    <dbReference type="NCBI Taxonomy" id="360094"/>
    <lineage>
        <taxon>Bacteria</taxon>
        <taxon>Pseudomonadati</taxon>
        <taxon>Pseudomonadota</taxon>
        <taxon>Gammaproteobacteria</taxon>
        <taxon>Lysobacterales</taxon>
        <taxon>Lysobacteraceae</taxon>
        <taxon>Xanthomonas</taxon>
    </lineage>
</organism>
<evidence type="ECO:0000256" key="1">
    <source>
        <dbReference type="SAM" id="MobiDB-lite"/>
    </source>
</evidence>
<dbReference type="HOGENOM" id="CLU_1408248_0_0_6"/>
<dbReference type="KEGG" id="xop:PXO_03692"/>
<accession>A0A0K0GGC0</accession>
<evidence type="ECO:0000256" key="2">
    <source>
        <dbReference type="SAM" id="Phobius"/>
    </source>
</evidence>
<name>A0A0K0GGC0_XANOP</name>
<dbReference type="EMBL" id="CP000967">
    <property type="protein sequence ID" value="ACD57171.1"/>
    <property type="molecule type" value="Genomic_DNA"/>
</dbReference>
<dbReference type="AlphaFoldDB" id="A0A0K0GGC0"/>
<dbReference type="Proteomes" id="UP000001740">
    <property type="component" value="Chromosome"/>
</dbReference>
<feature type="region of interest" description="Disordered" evidence="1">
    <location>
        <begin position="150"/>
        <end position="206"/>
    </location>
</feature>